<dbReference type="AlphaFoldDB" id="A0A6G1HJ75"/>
<dbReference type="EMBL" id="ML996709">
    <property type="protein sequence ID" value="KAF2396060.1"/>
    <property type="molecule type" value="Genomic_DNA"/>
</dbReference>
<dbReference type="Pfam" id="PF00176">
    <property type="entry name" value="SNF2-rel_dom"/>
    <property type="match status" value="1"/>
</dbReference>
<dbReference type="SMART" id="SM00487">
    <property type="entry name" value="DEXDc"/>
    <property type="match status" value="1"/>
</dbReference>
<dbReference type="GO" id="GO:0005634">
    <property type="term" value="C:nucleus"/>
    <property type="evidence" value="ECO:0007669"/>
    <property type="project" value="TreeGrafter"/>
</dbReference>
<dbReference type="InterPro" id="IPR014001">
    <property type="entry name" value="Helicase_ATP-bd"/>
</dbReference>
<dbReference type="Gene3D" id="3.40.50.300">
    <property type="entry name" value="P-loop containing nucleotide triphosphate hydrolases"/>
    <property type="match status" value="1"/>
</dbReference>
<keyword evidence="8" id="KW-1185">Reference proteome</keyword>
<proteinExistence type="predicted"/>
<dbReference type="InterPro" id="IPR027417">
    <property type="entry name" value="P-loop_NTPase"/>
</dbReference>
<organism evidence="7 8">
    <name type="scientific">Trichodelitschia bisporula</name>
    <dbReference type="NCBI Taxonomy" id="703511"/>
    <lineage>
        <taxon>Eukaryota</taxon>
        <taxon>Fungi</taxon>
        <taxon>Dikarya</taxon>
        <taxon>Ascomycota</taxon>
        <taxon>Pezizomycotina</taxon>
        <taxon>Dothideomycetes</taxon>
        <taxon>Dothideomycetes incertae sedis</taxon>
        <taxon>Phaeotrichales</taxon>
        <taxon>Phaeotrichaceae</taxon>
        <taxon>Trichodelitschia</taxon>
    </lineage>
</organism>
<feature type="compositionally biased region" description="Low complexity" evidence="4">
    <location>
        <begin position="62"/>
        <end position="82"/>
    </location>
</feature>
<evidence type="ECO:0000259" key="6">
    <source>
        <dbReference type="PROSITE" id="PS51194"/>
    </source>
</evidence>
<dbReference type="OrthoDB" id="413460at2759"/>
<evidence type="ECO:0000313" key="8">
    <source>
        <dbReference type="Proteomes" id="UP000799640"/>
    </source>
</evidence>
<feature type="domain" description="Helicase C-terminal" evidence="6">
    <location>
        <begin position="630"/>
        <end position="795"/>
    </location>
</feature>
<keyword evidence="3" id="KW-0067">ATP-binding</keyword>
<accession>A0A6G1HJ75</accession>
<dbReference type="GO" id="GO:0005524">
    <property type="term" value="F:ATP binding"/>
    <property type="evidence" value="ECO:0007669"/>
    <property type="project" value="InterPro"/>
</dbReference>
<dbReference type="PANTHER" id="PTHR45629:SF7">
    <property type="entry name" value="DNA EXCISION REPAIR PROTEIN ERCC-6-RELATED"/>
    <property type="match status" value="1"/>
</dbReference>
<dbReference type="InterPro" id="IPR038718">
    <property type="entry name" value="SNF2-like_sf"/>
</dbReference>
<evidence type="ECO:0000256" key="4">
    <source>
        <dbReference type="SAM" id="MobiDB-lite"/>
    </source>
</evidence>
<keyword evidence="2" id="KW-0378">Hydrolase</keyword>
<feature type="compositionally biased region" description="Pro residues" evidence="4">
    <location>
        <begin position="83"/>
        <end position="92"/>
    </location>
</feature>
<evidence type="ECO:0000256" key="1">
    <source>
        <dbReference type="ARBA" id="ARBA00022741"/>
    </source>
</evidence>
<evidence type="ECO:0000313" key="7">
    <source>
        <dbReference type="EMBL" id="KAF2396060.1"/>
    </source>
</evidence>
<dbReference type="InterPro" id="IPR001650">
    <property type="entry name" value="Helicase_C-like"/>
</dbReference>
<dbReference type="SMART" id="SM00490">
    <property type="entry name" value="HELICc"/>
    <property type="match status" value="1"/>
</dbReference>
<dbReference type="CDD" id="cd18793">
    <property type="entry name" value="SF2_C_SNF"/>
    <property type="match status" value="1"/>
</dbReference>
<dbReference type="Proteomes" id="UP000799640">
    <property type="component" value="Unassembled WGS sequence"/>
</dbReference>
<evidence type="ECO:0000259" key="5">
    <source>
        <dbReference type="PROSITE" id="PS51192"/>
    </source>
</evidence>
<dbReference type="Pfam" id="PF00271">
    <property type="entry name" value="Helicase_C"/>
    <property type="match status" value="1"/>
</dbReference>
<dbReference type="Gene3D" id="1.20.120.850">
    <property type="entry name" value="SWI2/SNF2 ATPases, N-terminal domain"/>
    <property type="match status" value="1"/>
</dbReference>
<dbReference type="GO" id="GO:0016787">
    <property type="term" value="F:hydrolase activity"/>
    <property type="evidence" value="ECO:0007669"/>
    <property type="project" value="UniProtKB-KW"/>
</dbReference>
<dbReference type="CDD" id="cd18004">
    <property type="entry name" value="DEXHc_RAD54"/>
    <property type="match status" value="1"/>
</dbReference>
<dbReference type="GO" id="GO:0000724">
    <property type="term" value="P:double-strand break repair via homologous recombination"/>
    <property type="evidence" value="ECO:0007669"/>
    <property type="project" value="TreeGrafter"/>
</dbReference>
<dbReference type="Gene3D" id="3.40.50.10810">
    <property type="entry name" value="Tandem AAA-ATPase domain"/>
    <property type="match status" value="1"/>
</dbReference>
<evidence type="ECO:0000256" key="2">
    <source>
        <dbReference type="ARBA" id="ARBA00022801"/>
    </source>
</evidence>
<dbReference type="PANTHER" id="PTHR45629">
    <property type="entry name" value="SNF2/RAD54 FAMILY MEMBER"/>
    <property type="match status" value="1"/>
</dbReference>
<protein>
    <recommendedName>
        <fullName evidence="9">DNA repair and recombination protein RAD26</fullName>
    </recommendedName>
</protein>
<feature type="region of interest" description="Disordered" evidence="4">
    <location>
        <begin position="239"/>
        <end position="276"/>
    </location>
</feature>
<dbReference type="GO" id="GO:0015616">
    <property type="term" value="F:DNA translocase activity"/>
    <property type="evidence" value="ECO:0007669"/>
    <property type="project" value="TreeGrafter"/>
</dbReference>
<name>A0A6G1HJ75_9PEZI</name>
<sequence length="919" mass="101631">MRNDASDGPTSHPTQHHIPRNITIMKPFKPPFIRKRSDPTTENLPMQPTKRRRTSSDDNDTLAAAKASALPSKPSAKKTFLPPRKPLQPLQPLPIGSTADKPPESAPEGYYNVLWRKYTLKKHKTWDGDGVLSVSCGYATLQDVDGRHMGRVLWKSSLLPGSTLSVGGKEVEVDSVISKADFMAGRPFLRTEVPIKAEPEEPQGRKVVIPIQTDVKKNPQTSGTEVAPKIPLAGKKFQTPLMTRPAQKPPTSVPKPQLRHDPDAPGALVMRRPDPPKGKQIVDVVVDPFLSKHLREHQREGVKFMYECVMGMAMSDGLGAILADDMGLGKTLQTIALLWTLLKQNPIAGSKPVIRKALIVCPVTLINNWRKEFKKWLGTDRIGVFVADDKNRLTDFTRGKAYSIMIVGYEKLRSMYEDLQKYDAIDIIIADEGHRLKTARNKAALAIKSFATERRIILSGTPLQNDLSEFFAMVDVVNPGLLGKYTVFKREFEDPIVRSRQPEAGVNEVEKGEARSQELARLTGLFILRRTADVISKYLPPKTETVLFCHPTAAQAAIYQAVLDSPMFGSVLGSPEASLQLISILKKLCNSPSLLKRSEDKPEGLVTSLLESLPPKLLQCGPATSSKLLVVDALLHRLRTTTSEKIVLVSNYTATLDMLGALLAAQDYHFLRLDGTTPPTKRQGLVDRFNKADPADCFAFLLSARAGGAGLNLIGASRLVLFDVDWNPATDKQAMARIHRDGQTRPCFIYTLLIKGALDEKIFQRQVTKMGLADAVVDSKKTSQAFTRDELRDLFRLDLGESCQTHDLLGCSCGGRGELNEPVVDVEVTDTESLPEIGTLLSASQVDMEWQERRLREMAAEKRAANGTEGVTELMKYAHVDAKHARGEEEVASLIEDAVLLEALREQERVGYLFVRTTG</sequence>
<dbReference type="GO" id="GO:0007131">
    <property type="term" value="P:reciprocal meiotic recombination"/>
    <property type="evidence" value="ECO:0007669"/>
    <property type="project" value="TreeGrafter"/>
</dbReference>
<dbReference type="SUPFAM" id="SSF52540">
    <property type="entry name" value="P-loop containing nucleoside triphosphate hydrolases"/>
    <property type="match status" value="2"/>
</dbReference>
<dbReference type="InterPro" id="IPR049730">
    <property type="entry name" value="SNF2/RAD54-like_C"/>
</dbReference>
<dbReference type="PROSITE" id="PS51194">
    <property type="entry name" value="HELICASE_CTER"/>
    <property type="match status" value="1"/>
</dbReference>
<dbReference type="FunFam" id="3.40.50.10810:FF:000035">
    <property type="entry name" value="DsDNA-dependent ATPase (Rad54b)"/>
    <property type="match status" value="1"/>
</dbReference>
<evidence type="ECO:0000256" key="3">
    <source>
        <dbReference type="ARBA" id="ARBA00022840"/>
    </source>
</evidence>
<dbReference type="InterPro" id="IPR000330">
    <property type="entry name" value="SNF2_N"/>
</dbReference>
<gene>
    <name evidence="7" type="ORF">EJ06DRAFT_517261</name>
</gene>
<dbReference type="PROSITE" id="PS51192">
    <property type="entry name" value="HELICASE_ATP_BIND_1"/>
    <property type="match status" value="1"/>
</dbReference>
<keyword evidence="1" id="KW-0547">Nucleotide-binding</keyword>
<feature type="region of interest" description="Disordered" evidence="4">
    <location>
        <begin position="1"/>
        <end position="106"/>
    </location>
</feature>
<feature type="domain" description="Helicase ATP-binding" evidence="5">
    <location>
        <begin position="311"/>
        <end position="480"/>
    </location>
</feature>
<dbReference type="InterPro" id="IPR050496">
    <property type="entry name" value="SNF2_RAD54_helicase_repair"/>
</dbReference>
<reference evidence="7" key="1">
    <citation type="journal article" date="2020" name="Stud. Mycol.">
        <title>101 Dothideomycetes genomes: a test case for predicting lifestyles and emergence of pathogens.</title>
        <authorList>
            <person name="Haridas S."/>
            <person name="Albert R."/>
            <person name="Binder M."/>
            <person name="Bloem J."/>
            <person name="Labutti K."/>
            <person name="Salamov A."/>
            <person name="Andreopoulos B."/>
            <person name="Baker S."/>
            <person name="Barry K."/>
            <person name="Bills G."/>
            <person name="Bluhm B."/>
            <person name="Cannon C."/>
            <person name="Castanera R."/>
            <person name="Culley D."/>
            <person name="Daum C."/>
            <person name="Ezra D."/>
            <person name="Gonzalez J."/>
            <person name="Henrissat B."/>
            <person name="Kuo A."/>
            <person name="Liang C."/>
            <person name="Lipzen A."/>
            <person name="Lutzoni F."/>
            <person name="Magnuson J."/>
            <person name="Mondo S."/>
            <person name="Nolan M."/>
            <person name="Ohm R."/>
            <person name="Pangilinan J."/>
            <person name="Park H.-J."/>
            <person name="Ramirez L."/>
            <person name="Alfaro M."/>
            <person name="Sun H."/>
            <person name="Tritt A."/>
            <person name="Yoshinaga Y."/>
            <person name="Zwiers L.-H."/>
            <person name="Turgeon B."/>
            <person name="Goodwin S."/>
            <person name="Spatafora J."/>
            <person name="Crous P."/>
            <person name="Grigoriev I."/>
        </authorList>
    </citation>
    <scope>NUCLEOTIDE SEQUENCE</scope>
    <source>
        <strain evidence="7">CBS 262.69</strain>
    </source>
</reference>
<evidence type="ECO:0008006" key="9">
    <source>
        <dbReference type="Google" id="ProtNLM"/>
    </source>
</evidence>